<name>A0A0W8F243_9ZZZZ</name>
<dbReference type="AlphaFoldDB" id="A0A0W8F243"/>
<proteinExistence type="predicted"/>
<dbReference type="InterPro" id="IPR036390">
    <property type="entry name" value="WH_DNA-bd_sf"/>
</dbReference>
<sequence>MLKSDEDALKLIQLKPEGVLQSDLWKLLDVDSRKCSRIVKKLLDADLIERIEFRKNGIKTFILKARRRPVDPSQMLAGEELIPCIGCDMECVVIECHRLLDWMYQLAICGVSE</sequence>
<accession>A0A0W8F243</accession>
<dbReference type="EMBL" id="LNQE01001603">
    <property type="protein sequence ID" value="KUG14933.1"/>
    <property type="molecule type" value="Genomic_DNA"/>
</dbReference>
<organism evidence="2">
    <name type="scientific">hydrocarbon metagenome</name>
    <dbReference type="NCBI Taxonomy" id="938273"/>
    <lineage>
        <taxon>unclassified sequences</taxon>
        <taxon>metagenomes</taxon>
        <taxon>ecological metagenomes</taxon>
    </lineage>
</organism>
<dbReference type="InterPro" id="IPR007309">
    <property type="entry name" value="TFIIIC_Bblock-bd"/>
</dbReference>
<dbReference type="Gene3D" id="1.10.10.10">
    <property type="entry name" value="Winged helix-like DNA-binding domain superfamily/Winged helix DNA-binding domain"/>
    <property type="match status" value="1"/>
</dbReference>
<evidence type="ECO:0000313" key="2">
    <source>
        <dbReference type="EMBL" id="KUG14933.1"/>
    </source>
</evidence>
<dbReference type="Pfam" id="PF04182">
    <property type="entry name" value="B-block_TFIIIC"/>
    <property type="match status" value="1"/>
</dbReference>
<reference evidence="2" key="1">
    <citation type="journal article" date="2015" name="Proc. Natl. Acad. Sci. U.S.A.">
        <title>Networks of energetic and metabolic interactions define dynamics in microbial communities.</title>
        <authorList>
            <person name="Embree M."/>
            <person name="Liu J.K."/>
            <person name="Al-Bassam M.M."/>
            <person name="Zengler K."/>
        </authorList>
    </citation>
    <scope>NUCLEOTIDE SEQUENCE</scope>
</reference>
<evidence type="ECO:0000259" key="1">
    <source>
        <dbReference type="Pfam" id="PF04182"/>
    </source>
</evidence>
<feature type="domain" description="B-block binding subunit of TFIIIC" evidence="1">
    <location>
        <begin position="15"/>
        <end position="64"/>
    </location>
</feature>
<comment type="caution">
    <text evidence="2">The sequence shown here is derived from an EMBL/GenBank/DDBJ whole genome shotgun (WGS) entry which is preliminary data.</text>
</comment>
<gene>
    <name evidence="2" type="ORF">ASZ90_015414</name>
</gene>
<dbReference type="InterPro" id="IPR036388">
    <property type="entry name" value="WH-like_DNA-bd_sf"/>
</dbReference>
<protein>
    <recommendedName>
        <fullName evidence="1">B-block binding subunit of TFIIIC domain-containing protein</fullName>
    </recommendedName>
</protein>
<dbReference type="SUPFAM" id="SSF46785">
    <property type="entry name" value="Winged helix' DNA-binding domain"/>
    <property type="match status" value="1"/>
</dbReference>